<protein>
    <submittedName>
        <fullName evidence="3">Xanthine dehydrogenase molybdenum-binding subunit</fullName>
    </submittedName>
</protein>
<dbReference type="Gene3D" id="3.90.1170.50">
    <property type="entry name" value="Aldehyde oxidase/xanthine dehydrogenase, a/b hammerhead"/>
    <property type="match status" value="1"/>
</dbReference>
<reference evidence="3 4" key="1">
    <citation type="submission" date="2018-06" db="EMBL/GenBank/DDBJ databases">
        <title>Genomic Encyclopedia of Type Strains, Phase IV (KMG-IV): sequencing the most valuable type-strain genomes for metagenomic binning, comparative biology and taxonomic classification.</title>
        <authorList>
            <person name="Goeker M."/>
        </authorList>
    </citation>
    <scope>NUCLEOTIDE SEQUENCE [LARGE SCALE GENOMIC DNA]</scope>
    <source>
        <strain evidence="3 4">DSM 24875</strain>
    </source>
</reference>
<dbReference type="Pfam" id="PF01799">
    <property type="entry name" value="Fer2_2"/>
    <property type="match status" value="1"/>
</dbReference>
<keyword evidence="4" id="KW-1185">Reference proteome</keyword>
<sequence length="879" mass="93381">MKTIQFKLNGEARQFEAPADQLFLEALRETFGIKSVKAGCSPQRECGSCLMLFDGQPKLACAVRSEQVEGRSITTLEGVSDNERRLYADAFQAAAGLQCGFCTPGLVLRIKWITDQGERLGRAELAKLIDGHLCRCTGYAKILDAVEMIQDAKLGGAAPSPVVEDGGVGKRLRRYQGAELALGIRPFVADIDAPGLLYGAVVLSRHARARIVRVDVSKALALPGIAGVATAADVPGDRWVGQIYADWPVLVAEGEEARTVGDVLAAVAAETPRLAREAAALVEVEYEPLPPVLDPAESIAMGAPQINPRHANVLSTTAYARGDVEAALAASAHVVSGEWRTQRIEHLFLEPEACLARPLPDGRLHVLTQSQGIFEDRRQIAAVLGEPEAQVFVELVPNGGAFGGKEDMTIQAQTALLARLTGRPVRIELTREESIRMHPKRHPLTMTYTVGCDADGRLTAAKIRILGDSGAYASVGGKVLERAAGHACGPYRMPALDVEAIAAYTNNPPCGAMRGFGVNQTSFAIEGAIDLLAAKAGLDGWEMRFRNIVQVGDMTTTGQTLEKSVGAERTLLAVKPAWDAARKAGRAVGIACGVKNSGLGNGAIEYGRARLTVESGGIVGLYTGFTEMGQGLLTILTQCAVEVTGLPAAVFRPRVDSRFELGCGETTGSRGSLLAGRATIDAAQKLKADLDAGRTLADLVGTVYAGEVRIDDTTGGQPKGGRVKTHTTYGFATQVVVLNEKGALEKVIAAHDVGRALNPQQCEAQIEGAVHMGLGYALTEELPCKDGWPVTFKLRELGVLRAQHMPEVEVILVEEHEPEGPFGAKGVGEIGLVPTAGAVAGALAAFDGVRRTRLPMKDSPAARAINVGRIPDRERDRWR</sequence>
<dbReference type="PANTHER" id="PTHR11908">
    <property type="entry name" value="XANTHINE DEHYDROGENASE"/>
    <property type="match status" value="1"/>
</dbReference>
<dbReference type="SUPFAM" id="SSF56003">
    <property type="entry name" value="Molybdenum cofactor-binding domain"/>
    <property type="match status" value="1"/>
</dbReference>
<dbReference type="OrthoDB" id="9763985at2"/>
<dbReference type="SMART" id="SM01008">
    <property type="entry name" value="Ald_Xan_dh_C"/>
    <property type="match status" value="1"/>
</dbReference>
<dbReference type="InterPro" id="IPR036856">
    <property type="entry name" value="Ald_Oxase/Xan_DH_a/b_sf"/>
</dbReference>
<dbReference type="InterPro" id="IPR001041">
    <property type="entry name" value="2Fe-2S_ferredoxin-type"/>
</dbReference>
<dbReference type="SUPFAM" id="SSF54292">
    <property type="entry name" value="2Fe-2S ferredoxin-like"/>
    <property type="match status" value="1"/>
</dbReference>
<dbReference type="InterPro" id="IPR016208">
    <property type="entry name" value="Ald_Oxase/xanthine_DH-like"/>
</dbReference>
<proteinExistence type="inferred from homology"/>
<dbReference type="InterPro" id="IPR046867">
    <property type="entry name" value="AldOxase/xan_DH_MoCoBD2"/>
</dbReference>
<comment type="similarity">
    <text evidence="1">Belongs to the xanthine dehydrogenase family.</text>
</comment>
<comment type="caution">
    <text evidence="3">The sequence shown here is derived from an EMBL/GenBank/DDBJ whole genome shotgun (WGS) entry which is preliminary data.</text>
</comment>
<evidence type="ECO:0000256" key="1">
    <source>
        <dbReference type="ARBA" id="ARBA00006849"/>
    </source>
</evidence>
<dbReference type="Gene3D" id="3.10.20.30">
    <property type="match status" value="1"/>
</dbReference>
<dbReference type="InterPro" id="IPR012675">
    <property type="entry name" value="Beta-grasp_dom_sf"/>
</dbReference>
<dbReference type="NCBIfam" id="TIGR03311">
    <property type="entry name" value="Se_dep_XDH"/>
    <property type="match status" value="1"/>
</dbReference>
<dbReference type="InterPro" id="IPR036884">
    <property type="entry name" value="2Fe-2S-bd_dom_sf"/>
</dbReference>
<organism evidence="3 4">
    <name type="scientific">Roseiarcus fermentans</name>
    <dbReference type="NCBI Taxonomy" id="1473586"/>
    <lineage>
        <taxon>Bacteria</taxon>
        <taxon>Pseudomonadati</taxon>
        <taxon>Pseudomonadota</taxon>
        <taxon>Alphaproteobacteria</taxon>
        <taxon>Hyphomicrobiales</taxon>
        <taxon>Roseiarcaceae</taxon>
        <taxon>Roseiarcus</taxon>
    </lineage>
</organism>
<evidence type="ECO:0000259" key="2">
    <source>
        <dbReference type="PROSITE" id="PS51085"/>
    </source>
</evidence>
<name>A0A366EKK1_9HYPH</name>
<dbReference type="InterPro" id="IPR037165">
    <property type="entry name" value="AldOxase/xan_DH_Mopterin-bd_sf"/>
</dbReference>
<dbReference type="PROSITE" id="PS51085">
    <property type="entry name" value="2FE2S_FER_2"/>
    <property type="match status" value="1"/>
</dbReference>
<dbReference type="RefSeq" id="WP_113893134.1">
    <property type="nucleotide sequence ID" value="NZ_QNRK01000048.1"/>
</dbReference>
<dbReference type="InterPro" id="IPR036010">
    <property type="entry name" value="2Fe-2S_ferredoxin-like_sf"/>
</dbReference>
<evidence type="ECO:0000313" key="3">
    <source>
        <dbReference type="EMBL" id="RBP02888.1"/>
    </source>
</evidence>
<dbReference type="SUPFAM" id="SSF54665">
    <property type="entry name" value="CO dehydrogenase molybdoprotein N-domain-like"/>
    <property type="match status" value="1"/>
</dbReference>
<dbReference type="PANTHER" id="PTHR11908:SF157">
    <property type="entry name" value="XANTHINE DEHYDROGENASE SUBUNIT D-RELATED"/>
    <property type="match status" value="1"/>
</dbReference>
<dbReference type="SUPFAM" id="SSF47741">
    <property type="entry name" value="CO dehydrogenase ISP C-domain like"/>
    <property type="match status" value="1"/>
</dbReference>
<dbReference type="GO" id="GO:0016491">
    <property type="term" value="F:oxidoreductase activity"/>
    <property type="evidence" value="ECO:0007669"/>
    <property type="project" value="UniProtKB-KW"/>
</dbReference>
<gene>
    <name evidence="3" type="ORF">DFR50_14829</name>
</gene>
<dbReference type="Pfam" id="PF20256">
    <property type="entry name" value="MoCoBD_2"/>
    <property type="match status" value="1"/>
</dbReference>
<dbReference type="InterPro" id="IPR008274">
    <property type="entry name" value="AldOxase/xan_DH_MoCoBD1"/>
</dbReference>
<dbReference type="InterPro" id="IPR000674">
    <property type="entry name" value="Ald_Oxase/Xan_DH_a/b"/>
</dbReference>
<dbReference type="AlphaFoldDB" id="A0A366EKK1"/>
<feature type="domain" description="2Fe-2S ferredoxin-type" evidence="2">
    <location>
        <begin position="2"/>
        <end position="79"/>
    </location>
</feature>
<dbReference type="EMBL" id="QNRK01000048">
    <property type="protein sequence ID" value="RBP02888.1"/>
    <property type="molecule type" value="Genomic_DNA"/>
</dbReference>
<evidence type="ECO:0000313" key="4">
    <source>
        <dbReference type="Proteomes" id="UP000253529"/>
    </source>
</evidence>
<dbReference type="Pfam" id="PF02738">
    <property type="entry name" value="MoCoBD_1"/>
    <property type="match status" value="1"/>
</dbReference>
<dbReference type="Gene3D" id="3.30.365.10">
    <property type="entry name" value="Aldehyde oxidase/xanthine dehydrogenase, molybdopterin binding domain"/>
    <property type="match status" value="5"/>
</dbReference>
<dbReference type="Pfam" id="PF01315">
    <property type="entry name" value="Ald_Xan_dh_C"/>
    <property type="match status" value="1"/>
</dbReference>
<accession>A0A366EKK1</accession>
<dbReference type="GO" id="GO:0051536">
    <property type="term" value="F:iron-sulfur cluster binding"/>
    <property type="evidence" value="ECO:0007669"/>
    <property type="project" value="InterPro"/>
</dbReference>
<dbReference type="InterPro" id="IPR017697">
    <property type="entry name" value="Xdh"/>
</dbReference>
<dbReference type="GO" id="GO:0005506">
    <property type="term" value="F:iron ion binding"/>
    <property type="evidence" value="ECO:0007669"/>
    <property type="project" value="InterPro"/>
</dbReference>
<dbReference type="Proteomes" id="UP000253529">
    <property type="component" value="Unassembled WGS sequence"/>
</dbReference>
<dbReference type="Gene3D" id="1.10.150.120">
    <property type="entry name" value="[2Fe-2S]-binding domain"/>
    <property type="match status" value="1"/>
</dbReference>
<dbReference type="InterPro" id="IPR002888">
    <property type="entry name" value="2Fe-2S-bd"/>
</dbReference>